<gene>
    <name evidence="1" type="ORF">A3C19_00600</name>
</gene>
<organism evidence="1 2">
    <name type="scientific">Candidatus Kaiserbacteria bacterium RIFCSPHIGHO2_02_FULL_54_22</name>
    <dbReference type="NCBI Taxonomy" id="1798495"/>
    <lineage>
        <taxon>Bacteria</taxon>
        <taxon>Candidatus Kaiseribacteriota</taxon>
    </lineage>
</organism>
<proteinExistence type="predicted"/>
<evidence type="ECO:0000313" key="2">
    <source>
        <dbReference type="Proteomes" id="UP000178532"/>
    </source>
</evidence>
<reference evidence="1 2" key="1">
    <citation type="journal article" date="2016" name="Nat. Commun.">
        <title>Thousands of microbial genomes shed light on interconnected biogeochemical processes in an aquifer system.</title>
        <authorList>
            <person name="Anantharaman K."/>
            <person name="Brown C.T."/>
            <person name="Hug L.A."/>
            <person name="Sharon I."/>
            <person name="Castelle C.J."/>
            <person name="Probst A.J."/>
            <person name="Thomas B.C."/>
            <person name="Singh A."/>
            <person name="Wilkins M.J."/>
            <person name="Karaoz U."/>
            <person name="Brodie E.L."/>
            <person name="Williams K.H."/>
            <person name="Hubbard S.S."/>
            <person name="Banfield J.F."/>
        </authorList>
    </citation>
    <scope>NUCLEOTIDE SEQUENCE [LARGE SCALE GENOMIC DNA]</scope>
</reference>
<protein>
    <submittedName>
        <fullName evidence="1">Uncharacterized protein</fullName>
    </submittedName>
</protein>
<accession>A0A1F6DKA6</accession>
<dbReference type="AlphaFoldDB" id="A0A1F6DKA6"/>
<name>A0A1F6DKA6_9BACT</name>
<dbReference type="EMBL" id="MFLI01000017">
    <property type="protein sequence ID" value="OGG61740.1"/>
    <property type="molecule type" value="Genomic_DNA"/>
</dbReference>
<evidence type="ECO:0000313" key="1">
    <source>
        <dbReference type="EMBL" id="OGG61740.1"/>
    </source>
</evidence>
<comment type="caution">
    <text evidence="1">The sequence shown here is derived from an EMBL/GenBank/DDBJ whole genome shotgun (WGS) entry which is preliminary data.</text>
</comment>
<sequence>MSQTVTAKEDKMSTLQGIRILYPYARGDFENAYKGTIPSELVNYAPTTGEVTRRYGRKVIVVTVPTATHGYFVPGGHAGVNTPHFKYGLGVGKNVLEMIDLEGNLIARNYWLCIACFRLAGKMGKSRFGPGFWNEKDGGAIFLVRRVQCSTCSHTWAIRTFTYSEL</sequence>
<dbReference type="Proteomes" id="UP000178532">
    <property type="component" value="Unassembled WGS sequence"/>
</dbReference>